<dbReference type="AlphaFoldDB" id="A0A328FB93"/>
<evidence type="ECO:0000313" key="3">
    <source>
        <dbReference type="Proteomes" id="UP000248798"/>
    </source>
</evidence>
<proteinExistence type="predicted"/>
<evidence type="ECO:0000313" key="4">
    <source>
        <dbReference type="Proteomes" id="UP000293902"/>
    </source>
</evidence>
<dbReference type="EMBL" id="CP036313">
    <property type="protein sequence ID" value="QBH15592.1"/>
    <property type="molecule type" value="Genomic_DNA"/>
</dbReference>
<evidence type="ECO:0008006" key="5">
    <source>
        <dbReference type="Google" id="ProtNLM"/>
    </source>
</evidence>
<dbReference type="Proteomes" id="UP000293902">
    <property type="component" value="Chromosome"/>
</dbReference>
<name>A0A328FB93_9BACT</name>
<protein>
    <recommendedName>
        <fullName evidence="5">Transposase DDE domain-containing protein</fullName>
    </recommendedName>
</protein>
<reference evidence="2 3" key="1">
    <citation type="submission" date="2018-06" db="EMBL/GenBank/DDBJ databases">
        <title>Complete Genome Sequence of Desulfobacter hydrogenophilus (DSM3380).</title>
        <authorList>
            <person name="Marietou A."/>
            <person name="Schreiber L."/>
            <person name="Marshall I."/>
            <person name="Jorgensen B."/>
        </authorList>
    </citation>
    <scope>NUCLEOTIDE SEQUENCE [LARGE SCALE GENOMIC DNA]</scope>
    <source>
        <strain evidence="2 3">DSM 3380</strain>
    </source>
</reference>
<sequence length="39" mass="4798">MERFIGKLKQCRRIFAQFKKWAKNYLHFIRFAAALICLH</sequence>
<dbReference type="OrthoDB" id="5414036at2"/>
<reference evidence="1 4" key="2">
    <citation type="submission" date="2019-02" db="EMBL/GenBank/DDBJ databases">
        <title>Complete genome sequence of Desulfobacter hydrogenophilus AcRS1.</title>
        <authorList>
            <person name="Marietou A."/>
            <person name="Lund M.B."/>
            <person name="Marshall I.P.G."/>
            <person name="Schreiber L."/>
            <person name="Jorgensen B."/>
        </authorList>
    </citation>
    <scope>NUCLEOTIDE SEQUENCE [LARGE SCALE GENOMIC DNA]</scope>
    <source>
        <strain evidence="1 4">AcRS1</strain>
    </source>
</reference>
<keyword evidence="4" id="KW-1185">Reference proteome</keyword>
<dbReference type="EMBL" id="QLNI01000021">
    <property type="protein sequence ID" value="RAM01911.1"/>
    <property type="molecule type" value="Genomic_DNA"/>
</dbReference>
<accession>A0A328FB93</accession>
<organism evidence="2 3">
    <name type="scientific">Desulfobacter hydrogenophilus</name>
    <dbReference type="NCBI Taxonomy" id="2291"/>
    <lineage>
        <taxon>Bacteria</taxon>
        <taxon>Pseudomonadati</taxon>
        <taxon>Thermodesulfobacteriota</taxon>
        <taxon>Desulfobacteria</taxon>
        <taxon>Desulfobacterales</taxon>
        <taxon>Desulfobacteraceae</taxon>
        <taxon>Desulfobacter</taxon>
    </lineage>
</organism>
<evidence type="ECO:0000313" key="2">
    <source>
        <dbReference type="EMBL" id="RAM01911.1"/>
    </source>
</evidence>
<evidence type="ECO:0000313" key="1">
    <source>
        <dbReference type="EMBL" id="QBH15592.1"/>
    </source>
</evidence>
<dbReference type="Proteomes" id="UP000248798">
    <property type="component" value="Unassembled WGS sequence"/>
</dbReference>
<gene>
    <name evidence="2" type="ORF">DO021_11460</name>
    <name evidence="1" type="ORF">EYB58_12635</name>
</gene>